<dbReference type="PROSITE" id="PS51118">
    <property type="entry name" value="HTH_HXLR"/>
    <property type="match status" value="1"/>
</dbReference>
<sequence length="128" mass="14915">MNETITHLKVPVEDKDRLACLGPDGAAAHVIRTMKMVQGCWKLPILFRLYAAPSLRHAELKRDLFGVSQKMLTQHLRELEKDGLIQRHDFEEKRRHVEYRLSDQGQNLMCVFLAMRDFSVKHSAMPKF</sequence>
<keyword evidence="3" id="KW-0804">Transcription</keyword>
<evidence type="ECO:0000256" key="2">
    <source>
        <dbReference type="ARBA" id="ARBA00023125"/>
    </source>
</evidence>
<keyword evidence="1" id="KW-0805">Transcription regulation</keyword>
<dbReference type="Pfam" id="PF01638">
    <property type="entry name" value="HxlR"/>
    <property type="match status" value="1"/>
</dbReference>
<dbReference type="PANTHER" id="PTHR33204:SF29">
    <property type="entry name" value="TRANSCRIPTIONAL REGULATOR"/>
    <property type="match status" value="1"/>
</dbReference>
<gene>
    <name evidence="4" type="ORF">HK16_02440</name>
</gene>
<dbReference type="PANTHER" id="PTHR33204">
    <property type="entry name" value="TRANSCRIPTIONAL REGULATOR, MARR FAMILY"/>
    <property type="match status" value="1"/>
</dbReference>
<proteinExistence type="predicted"/>
<dbReference type="AlphaFoldDB" id="A0A252EEF5"/>
<evidence type="ECO:0000256" key="1">
    <source>
        <dbReference type="ARBA" id="ARBA00023015"/>
    </source>
</evidence>
<dbReference type="InterPro" id="IPR002577">
    <property type="entry name" value="HTH_HxlR"/>
</dbReference>
<accession>A0A252EEF5</accession>
<comment type="caution">
    <text evidence="4">The sequence shown here is derived from an EMBL/GenBank/DDBJ whole genome shotgun (WGS) entry which is preliminary data.</text>
</comment>
<evidence type="ECO:0000313" key="5">
    <source>
        <dbReference type="Proteomes" id="UP000195072"/>
    </source>
</evidence>
<reference evidence="4 5" key="1">
    <citation type="submission" date="2014-06" db="EMBL/GenBank/DDBJ databases">
        <authorList>
            <person name="Ju J."/>
            <person name="Zhang J."/>
        </authorList>
    </citation>
    <scope>NUCLEOTIDE SEQUENCE [LARGE SCALE GENOMIC DNA]</scope>
    <source>
        <strain evidence="4">DmL_050</strain>
    </source>
</reference>
<name>A0A252EEF5_9PROT</name>
<evidence type="ECO:0000313" key="4">
    <source>
        <dbReference type="EMBL" id="OUL64696.1"/>
    </source>
</evidence>
<dbReference type="GO" id="GO:0003677">
    <property type="term" value="F:DNA binding"/>
    <property type="evidence" value="ECO:0007669"/>
    <property type="project" value="UniProtKB-KW"/>
</dbReference>
<dbReference type="EMBL" id="JOOZ01000132">
    <property type="protein sequence ID" value="OUL64696.1"/>
    <property type="molecule type" value="Genomic_DNA"/>
</dbReference>
<dbReference type="SUPFAM" id="SSF46785">
    <property type="entry name" value="Winged helix' DNA-binding domain"/>
    <property type="match status" value="1"/>
</dbReference>
<keyword evidence="2" id="KW-0238">DNA-binding</keyword>
<dbReference type="InterPro" id="IPR036388">
    <property type="entry name" value="WH-like_DNA-bd_sf"/>
</dbReference>
<dbReference type="Gene3D" id="1.10.10.10">
    <property type="entry name" value="Winged helix-like DNA-binding domain superfamily/Winged helix DNA-binding domain"/>
    <property type="match status" value="1"/>
</dbReference>
<evidence type="ECO:0000256" key="3">
    <source>
        <dbReference type="ARBA" id="ARBA00023163"/>
    </source>
</evidence>
<protein>
    <submittedName>
        <fullName evidence="4">ArsR family transcriptional regulator</fullName>
    </submittedName>
</protein>
<dbReference type="Proteomes" id="UP000195072">
    <property type="component" value="Unassembled WGS sequence"/>
</dbReference>
<organism evidence="4 5">
    <name type="scientific">Acetobacter senegalensis</name>
    <dbReference type="NCBI Taxonomy" id="446692"/>
    <lineage>
        <taxon>Bacteria</taxon>
        <taxon>Pseudomonadati</taxon>
        <taxon>Pseudomonadota</taxon>
        <taxon>Alphaproteobacteria</taxon>
        <taxon>Acetobacterales</taxon>
        <taxon>Acetobacteraceae</taxon>
        <taxon>Acetobacter</taxon>
    </lineage>
</organism>
<dbReference type="RefSeq" id="WP_086898707.1">
    <property type="nucleotide sequence ID" value="NZ_JOOZ01000132.1"/>
</dbReference>
<dbReference type="InterPro" id="IPR036390">
    <property type="entry name" value="WH_DNA-bd_sf"/>
</dbReference>